<sequence>MRREFLGSSKKEPADSRTIFDENGLLRDEEGRTRNSAKQLINAQGAVIPDVIVVAEMNDFDLNQEWYDWVGQDPFQNYNFSINQHYDFSIDQHRCELLLLLLTSINTTISALINTATSELIETRTSTSIDTSTSAAIDTAINSYFCHRSIPLVIPERSSCPQDLGHSTQKSTNVSSCYPTPNVEKVITMEDYLELEEFLELKDGEQPGDLDSSREEIWKLHQSPIIDRHQPDEIDRHPPYIIDRHPSEIVDRHPPENIDRYPPDNIDRYPLLDELPGYTVELEPIQKGIYKFEASQLAVHKHMRPPICAEEVDAFHKRVNRIHDPVKFVVPCTVFEDEFPIPPDRRVHLGSYSGMFDDHIYAIASQRGLRCREQKEFDVYGNVFDGDTTTQSDNSGRKKSRNWKKRKRIKCDPQLSLTPHFSNGVRKSRVCSRCFSHPFAKLRPLLIAEMIDKEEESMEEAFTKE</sequence>
<proteinExistence type="predicted"/>
<name>A0ABQ7BHK5_BRACR</name>
<protein>
    <submittedName>
        <fullName evidence="1">Uncharacterized protein</fullName>
    </submittedName>
</protein>
<evidence type="ECO:0000313" key="1">
    <source>
        <dbReference type="EMBL" id="KAF3531734.1"/>
    </source>
</evidence>
<organism evidence="1 2">
    <name type="scientific">Brassica cretica</name>
    <name type="common">Mustard</name>
    <dbReference type="NCBI Taxonomy" id="69181"/>
    <lineage>
        <taxon>Eukaryota</taxon>
        <taxon>Viridiplantae</taxon>
        <taxon>Streptophyta</taxon>
        <taxon>Embryophyta</taxon>
        <taxon>Tracheophyta</taxon>
        <taxon>Spermatophyta</taxon>
        <taxon>Magnoliopsida</taxon>
        <taxon>eudicotyledons</taxon>
        <taxon>Gunneridae</taxon>
        <taxon>Pentapetalae</taxon>
        <taxon>rosids</taxon>
        <taxon>malvids</taxon>
        <taxon>Brassicales</taxon>
        <taxon>Brassicaceae</taxon>
        <taxon>Brassiceae</taxon>
        <taxon>Brassica</taxon>
    </lineage>
</organism>
<dbReference type="Proteomes" id="UP000266723">
    <property type="component" value="Unassembled WGS sequence"/>
</dbReference>
<gene>
    <name evidence="1" type="ORF">DY000_02040844</name>
</gene>
<reference evidence="1 2" key="1">
    <citation type="journal article" date="2020" name="BMC Genomics">
        <title>Intraspecific diversification of the crop wild relative Brassica cretica Lam. using demographic model selection.</title>
        <authorList>
            <person name="Kioukis A."/>
            <person name="Michalopoulou V.A."/>
            <person name="Briers L."/>
            <person name="Pirintsos S."/>
            <person name="Studholme D.J."/>
            <person name="Pavlidis P."/>
            <person name="Sarris P.F."/>
        </authorList>
    </citation>
    <scope>NUCLEOTIDE SEQUENCE [LARGE SCALE GENOMIC DNA]</scope>
    <source>
        <strain evidence="2">cv. PFS-1207/04</strain>
    </source>
</reference>
<keyword evidence="2" id="KW-1185">Reference proteome</keyword>
<accession>A0ABQ7BHK5</accession>
<dbReference type="EMBL" id="QGKV02001507">
    <property type="protein sequence ID" value="KAF3531734.1"/>
    <property type="molecule type" value="Genomic_DNA"/>
</dbReference>
<evidence type="ECO:0000313" key="2">
    <source>
        <dbReference type="Proteomes" id="UP000266723"/>
    </source>
</evidence>
<comment type="caution">
    <text evidence="1">The sequence shown here is derived from an EMBL/GenBank/DDBJ whole genome shotgun (WGS) entry which is preliminary data.</text>
</comment>